<keyword evidence="2 10" id="KW-0812">Transmembrane</keyword>
<evidence type="ECO:0000256" key="10">
    <source>
        <dbReference type="SAM" id="Phobius"/>
    </source>
</evidence>
<protein>
    <submittedName>
        <fullName evidence="15">Uncharacterized protein LOC109478957</fullName>
    </submittedName>
</protein>
<dbReference type="Proteomes" id="UP000515135">
    <property type="component" value="Unplaced"/>
</dbReference>
<keyword evidence="3 11" id="KW-0732">Signal</keyword>
<feature type="region of interest" description="Disordered" evidence="9">
    <location>
        <begin position="490"/>
        <end position="594"/>
    </location>
</feature>
<dbReference type="Pfam" id="PF01822">
    <property type="entry name" value="WSC"/>
    <property type="match status" value="1"/>
</dbReference>
<sequence length="594" mass="65260">MEPGILRTATFSVFCFVTFLTSLEPTKAQDPGCQKIRISGSTRLQTHLMTTYTITDQFTEGRPVYTSDTTDDRIFYVSSSYPKYVPTWFVGPYPTPGNNGLYVEDTSLSANNIKGTFNIWDPDTREWKEAPYVQISCADPGYLGCFNRDFIVMKQQILMDSDITVDSCIERCRNYGKSIAGINEQICLCGSGVNHHSHSSSFCSTQCGGNNDQTCGGSGRADVYQTWVGVCGYEQTNGAIYSPRYPGTYPNYDNCTWEINFDSDKVIKFYYNVWDVPAGDILVITDKSGQTRTLGPGFDTSWTNEAMVNFLSDNDRRGNGKFAIQYEAVDHCGGIAATGGILLISPSHGGNFAVGQKVTIRCKDGTETVVECLQDKVFNASGPYCAGSTEGGMTTASMGTAADGDQAKGTSMTVIVVVSVLAVLVLLAVLCIVLYFVIKKRKAKSTKRKGPTYPRIHLDSSVVISSPTPYVIPNADVSPDVTLTSENVTFVPKKATEPEQDEHAHYEETEVGLLENSDDVTDREEELRQLYAQPMKKKNGQQQGESPYHNDPPRNEDQDFVENDLYGFDHGGEADNGAPSSGQPYIDNNLYGYS</sequence>
<accession>A0A6P5A3L0</accession>
<dbReference type="PANTHER" id="PTHR24269:SF16">
    <property type="entry name" value="PROTEIN SLG1"/>
    <property type="match status" value="1"/>
</dbReference>
<dbReference type="InterPro" id="IPR002889">
    <property type="entry name" value="WSC_carb-bd"/>
</dbReference>
<dbReference type="PROSITE" id="PS01180">
    <property type="entry name" value="CUB"/>
    <property type="match status" value="1"/>
</dbReference>
<proteinExistence type="predicted"/>
<dbReference type="PROSITE" id="PS51212">
    <property type="entry name" value="WSC"/>
    <property type="match status" value="1"/>
</dbReference>
<evidence type="ECO:0000256" key="3">
    <source>
        <dbReference type="ARBA" id="ARBA00022729"/>
    </source>
</evidence>
<keyword evidence="6" id="KW-1015">Disulfide bond</keyword>
<dbReference type="GeneID" id="109478957"/>
<feature type="domain" description="CUB" evidence="12">
    <location>
        <begin position="215"/>
        <end position="329"/>
    </location>
</feature>
<dbReference type="OrthoDB" id="5985073at2759"/>
<feature type="domain" description="WSC" evidence="13">
    <location>
        <begin position="139"/>
        <end position="227"/>
    </location>
</feature>
<dbReference type="RefSeq" id="XP_019636331.1">
    <property type="nucleotide sequence ID" value="XM_019780772.1"/>
</dbReference>
<evidence type="ECO:0000256" key="9">
    <source>
        <dbReference type="SAM" id="MobiDB-lite"/>
    </source>
</evidence>
<evidence type="ECO:0000256" key="11">
    <source>
        <dbReference type="SAM" id="SignalP"/>
    </source>
</evidence>
<dbReference type="InterPro" id="IPR051836">
    <property type="entry name" value="Kremen_rcpt"/>
</dbReference>
<dbReference type="Pfam" id="PF00431">
    <property type="entry name" value="CUB"/>
    <property type="match status" value="1"/>
</dbReference>
<evidence type="ECO:0000256" key="1">
    <source>
        <dbReference type="ARBA" id="ARBA00004167"/>
    </source>
</evidence>
<dbReference type="GO" id="GO:0005886">
    <property type="term" value="C:plasma membrane"/>
    <property type="evidence" value="ECO:0007669"/>
    <property type="project" value="TreeGrafter"/>
</dbReference>
<keyword evidence="5 10" id="KW-0472">Membrane</keyword>
<evidence type="ECO:0000313" key="14">
    <source>
        <dbReference type="Proteomes" id="UP000515135"/>
    </source>
</evidence>
<evidence type="ECO:0000256" key="6">
    <source>
        <dbReference type="ARBA" id="ARBA00023157"/>
    </source>
</evidence>
<feature type="chain" id="PRO_5028324614" evidence="11">
    <location>
        <begin position="29"/>
        <end position="594"/>
    </location>
</feature>
<gene>
    <name evidence="15" type="primary">LOC109478957</name>
</gene>
<dbReference type="SMART" id="SM00042">
    <property type="entry name" value="CUB"/>
    <property type="match status" value="1"/>
</dbReference>
<feature type="signal peptide" evidence="11">
    <location>
        <begin position="1"/>
        <end position="28"/>
    </location>
</feature>
<dbReference type="KEGG" id="bbel:109478957"/>
<dbReference type="PANTHER" id="PTHR24269">
    <property type="entry name" value="KREMEN PROTEIN"/>
    <property type="match status" value="1"/>
</dbReference>
<evidence type="ECO:0000256" key="8">
    <source>
        <dbReference type="PROSITE-ProRule" id="PRU00059"/>
    </source>
</evidence>
<feature type="transmembrane region" description="Helical" evidence="10">
    <location>
        <begin position="414"/>
        <end position="438"/>
    </location>
</feature>
<dbReference type="SMART" id="SM00321">
    <property type="entry name" value="WSC"/>
    <property type="match status" value="1"/>
</dbReference>
<reference evidence="15" key="1">
    <citation type="submission" date="2025-08" db="UniProtKB">
        <authorList>
            <consortium name="RefSeq"/>
        </authorList>
    </citation>
    <scope>IDENTIFICATION</scope>
    <source>
        <tissue evidence="15">Gonad</tissue>
    </source>
</reference>
<dbReference type="InterPro" id="IPR000859">
    <property type="entry name" value="CUB_dom"/>
</dbReference>
<evidence type="ECO:0000256" key="2">
    <source>
        <dbReference type="ARBA" id="ARBA00022692"/>
    </source>
</evidence>
<evidence type="ECO:0000259" key="13">
    <source>
        <dbReference type="PROSITE" id="PS51212"/>
    </source>
</evidence>
<evidence type="ECO:0000256" key="5">
    <source>
        <dbReference type="ARBA" id="ARBA00023136"/>
    </source>
</evidence>
<evidence type="ECO:0000259" key="12">
    <source>
        <dbReference type="PROSITE" id="PS01180"/>
    </source>
</evidence>
<name>A0A6P5A3L0_BRABE</name>
<comment type="caution">
    <text evidence="8">Lacks conserved residue(s) required for the propagation of feature annotation.</text>
</comment>
<dbReference type="AlphaFoldDB" id="A0A6P5A3L0"/>
<dbReference type="SUPFAM" id="SSF49854">
    <property type="entry name" value="Spermadhesin, CUB domain"/>
    <property type="match status" value="1"/>
</dbReference>
<dbReference type="InterPro" id="IPR035914">
    <property type="entry name" value="Sperma_CUB_dom_sf"/>
</dbReference>
<feature type="compositionally biased region" description="Basic and acidic residues" evidence="9">
    <location>
        <begin position="494"/>
        <end position="508"/>
    </location>
</feature>
<evidence type="ECO:0000256" key="7">
    <source>
        <dbReference type="ARBA" id="ARBA00023180"/>
    </source>
</evidence>
<evidence type="ECO:0000256" key="4">
    <source>
        <dbReference type="ARBA" id="ARBA00022989"/>
    </source>
</evidence>
<dbReference type="CDD" id="cd00041">
    <property type="entry name" value="CUB"/>
    <property type="match status" value="1"/>
</dbReference>
<keyword evidence="4 10" id="KW-1133">Transmembrane helix</keyword>
<organism evidence="14 15">
    <name type="scientific">Branchiostoma belcheri</name>
    <name type="common">Amphioxus</name>
    <dbReference type="NCBI Taxonomy" id="7741"/>
    <lineage>
        <taxon>Eukaryota</taxon>
        <taxon>Metazoa</taxon>
        <taxon>Chordata</taxon>
        <taxon>Cephalochordata</taxon>
        <taxon>Leptocardii</taxon>
        <taxon>Amphioxiformes</taxon>
        <taxon>Branchiostomatidae</taxon>
        <taxon>Branchiostoma</taxon>
    </lineage>
</organism>
<keyword evidence="7" id="KW-0325">Glycoprotein</keyword>
<dbReference type="Gene3D" id="2.60.120.290">
    <property type="entry name" value="Spermadhesin, CUB domain"/>
    <property type="match status" value="1"/>
</dbReference>
<comment type="subcellular location">
    <subcellularLocation>
        <location evidence="1">Membrane</location>
        <topology evidence="1">Single-pass membrane protein</topology>
    </subcellularLocation>
</comment>
<evidence type="ECO:0000313" key="15">
    <source>
        <dbReference type="RefSeq" id="XP_019636331.1"/>
    </source>
</evidence>
<keyword evidence="14" id="KW-1185">Reference proteome</keyword>